<evidence type="ECO:0000256" key="14">
    <source>
        <dbReference type="ARBA" id="ARBA00070188"/>
    </source>
</evidence>
<accession>A0A8C2TKT7</accession>
<evidence type="ECO:0000313" key="19">
    <source>
        <dbReference type="Proteomes" id="UP000694412"/>
    </source>
</evidence>
<feature type="compositionally biased region" description="Basic and acidic residues" evidence="15">
    <location>
        <begin position="595"/>
        <end position="605"/>
    </location>
</feature>
<dbReference type="GO" id="GO:0042803">
    <property type="term" value="F:protein homodimerization activity"/>
    <property type="evidence" value="ECO:0007669"/>
    <property type="project" value="Ensembl"/>
</dbReference>
<dbReference type="GO" id="GO:0010824">
    <property type="term" value="P:regulation of centrosome duplication"/>
    <property type="evidence" value="ECO:0007669"/>
    <property type="project" value="Ensembl"/>
</dbReference>
<keyword evidence="4" id="KW-0540">Nuclease</keyword>
<comment type="subunit">
    <text evidence="13">Largely monomeric, dimerizes on the Holliday junction and the first nick occurs upon dimerization at the junction.</text>
</comment>
<evidence type="ECO:0000256" key="15">
    <source>
        <dbReference type="SAM" id="MobiDB-lite"/>
    </source>
</evidence>
<keyword evidence="6" id="KW-0255">Endonuclease</keyword>
<dbReference type="GO" id="GO:0008821">
    <property type="term" value="F:crossover junction DNA endonuclease activity"/>
    <property type="evidence" value="ECO:0007669"/>
    <property type="project" value="Ensembl"/>
</dbReference>
<evidence type="ECO:0000256" key="2">
    <source>
        <dbReference type="ARBA" id="ARBA00004123"/>
    </source>
</evidence>
<dbReference type="InterPro" id="IPR006084">
    <property type="entry name" value="XPG/Rad2"/>
</dbReference>
<dbReference type="AlphaFoldDB" id="A0A8C2TKT7"/>
<evidence type="ECO:0000256" key="1">
    <source>
        <dbReference type="ARBA" id="ARBA00001946"/>
    </source>
</evidence>
<dbReference type="GeneID" id="107312291"/>
<evidence type="ECO:0000256" key="12">
    <source>
        <dbReference type="ARBA" id="ARBA00038112"/>
    </source>
</evidence>
<keyword evidence="3" id="KW-0597">Phosphoprotein</keyword>
<dbReference type="PANTHER" id="PTHR11081:SF70">
    <property type="entry name" value="FLAP ENDONUCLEASE GEN HOMOLOG 1"/>
    <property type="match status" value="1"/>
</dbReference>
<evidence type="ECO:0000256" key="8">
    <source>
        <dbReference type="ARBA" id="ARBA00022801"/>
    </source>
</evidence>
<dbReference type="GO" id="GO:0090267">
    <property type="term" value="P:positive regulation of mitotic cell cycle spindle assembly checkpoint"/>
    <property type="evidence" value="ECO:0007669"/>
    <property type="project" value="Ensembl"/>
</dbReference>
<reference evidence="18" key="3">
    <citation type="submission" date="2025-09" db="UniProtKB">
        <authorList>
            <consortium name="Ensembl"/>
        </authorList>
    </citation>
    <scope>IDENTIFICATION</scope>
</reference>
<evidence type="ECO:0000256" key="11">
    <source>
        <dbReference type="ARBA" id="ARBA00023242"/>
    </source>
</evidence>
<dbReference type="InterPro" id="IPR036279">
    <property type="entry name" value="5-3_exonuclease_C_sf"/>
</dbReference>
<evidence type="ECO:0000259" key="17">
    <source>
        <dbReference type="SMART" id="SM00485"/>
    </source>
</evidence>
<evidence type="ECO:0000256" key="13">
    <source>
        <dbReference type="ARBA" id="ARBA00063132"/>
    </source>
</evidence>
<dbReference type="Pfam" id="PF00752">
    <property type="entry name" value="XPG_N"/>
    <property type="match status" value="1"/>
</dbReference>
<keyword evidence="7" id="KW-0227">DNA damage</keyword>
<evidence type="ECO:0000259" key="16">
    <source>
        <dbReference type="SMART" id="SM00484"/>
    </source>
</evidence>
<dbReference type="InterPro" id="IPR006086">
    <property type="entry name" value="XPG-I_dom"/>
</dbReference>
<organism evidence="18 19">
    <name type="scientific">Coturnix japonica</name>
    <name type="common">Japanese quail</name>
    <name type="synonym">Coturnix coturnix japonica</name>
    <dbReference type="NCBI Taxonomy" id="93934"/>
    <lineage>
        <taxon>Eukaryota</taxon>
        <taxon>Metazoa</taxon>
        <taxon>Chordata</taxon>
        <taxon>Craniata</taxon>
        <taxon>Vertebrata</taxon>
        <taxon>Euteleostomi</taxon>
        <taxon>Archelosauria</taxon>
        <taxon>Archosauria</taxon>
        <taxon>Dinosauria</taxon>
        <taxon>Saurischia</taxon>
        <taxon>Theropoda</taxon>
        <taxon>Coelurosauria</taxon>
        <taxon>Aves</taxon>
        <taxon>Neognathae</taxon>
        <taxon>Galloanserae</taxon>
        <taxon>Galliformes</taxon>
        <taxon>Phasianidae</taxon>
        <taxon>Perdicinae</taxon>
        <taxon>Coturnix</taxon>
    </lineage>
</organism>
<proteinExistence type="inferred from homology"/>
<dbReference type="CDD" id="cd09869">
    <property type="entry name" value="PIN_GEN1"/>
    <property type="match status" value="1"/>
</dbReference>
<dbReference type="Proteomes" id="UP000694412">
    <property type="component" value="Chromosome 3"/>
</dbReference>
<comment type="subcellular location">
    <subcellularLocation>
        <location evidence="2">Nucleus</location>
    </subcellularLocation>
</comment>
<gene>
    <name evidence="18" type="primary">GEN1</name>
</gene>
<reference evidence="18" key="1">
    <citation type="submission" date="2015-11" db="EMBL/GenBank/DDBJ databases">
        <authorList>
            <consortium name="International Coturnix japonica Genome Analysis Consortium"/>
            <person name="Warren W."/>
            <person name="Burt D.W."/>
            <person name="Antin P.B."/>
            <person name="Lanford R."/>
            <person name="Gros J."/>
            <person name="Wilson R.K."/>
        </authorList>
    </citation>
    <scope>NUCLEOTIDE SEQUENCE [LARGE SCALE GENOMIC DNA]</scope>
</reference>
<dbReference type="GO" id="GO:0000724">
    <property type="term" value="P:double-strand break repair via homologous recombination"/>
    <property type="evidence" value="ECO:0007669"/>
    <property type="project" value="Ensembl"/>
</dbReference>
<dbReference type="FunFam" id="1.10.150.20:FF:000030">
    <property type="entry name" value="Flap endonuclease GEN-like 1"/>
    <property type="match status" value="1"/>
</dbReference>
<dbReference type="OrthoDB" id="2959108at2759"/>
<reference evidence="18" key="2">
    <citation type="submission" date="2025-08" db="UniProtKB">
        <authorList>
            <consortium name="Ensembl"/>
        </authorList>
    </citation>
    <scope>IDENTIFICATION</scope>
</reference>
<dbReference type="PANTHER" id="PTHR11081">
    <property type="entry name" value="FLAP ENDONUCLEASE FAMILY MEMBER"/>
    <property type="match status" value="1"/>
</dbReference>
<dbReference type="Ensembl" id="ENSCJPT00005018951.1">
    <property type="protein sequence ID" value="ENSCJPP00005013146.1"/>
    <property type="gene ID" value="ENSCJPG00005011117.1"/>
</dbReference>
<dbReference type="InterPro" id="IPR029060">
    <property type="entry name" value="PIN-like_dom_sf"/>
</dbReference>
<feature type="region of interest" description="Disordered" evidence="15">
    <location>
        <begin position="585"/>
        <end position="605"/>
    </location>
</feature>
<sequence length="894" mass="99779">MGVTNLWQILEPVRQPVSLSSLKGKTLAVDLSLWVCEAQTVKKMIGVVTKPHLRNLFFRYSFFTSMGIKLVFVMEGEAPKLKADTMSKRNELRYGASTKHGATRTGRSVFKSILKECLQLLECLGVPWVQAAGEAEAMCAYLNAKGHVDGCITNDGDVFLYGAQTVYRNFAMSSKEPHLDCYTMSSIKEKLGCDRESLIGLAVLLGCDYLPKGIPGVGKEQALKLIESLRGQNLLQRFEQWKEQSGHDSNPSLVVKRVVHCSECHHPGSHKEHEHSGCKFCGSTRYCKPNDSKYCCPCEWHQLEQVKQASAVEDNIRKKANSCEGFPFSEVIQEFLVNKNKLNKTVECRRPNLLSFQIFASEKMEWEKHYACKKLLVLLTRYDMIQRKFGYIDSKQLQAIRIVKTRVKNGIPCFEIEWQKPEHYVDAEDEPVELYVVTIEEQSLFQAAYPDVVALYQMEKSEALAKKQKNKKNRPEEKELSDAYGDVTSLLSQMNLKSAHVTIPVPDHTSDGKTPPEYQICQRSMESKVSSSVTADLQLSSIERKGNFFNTSPTHGCNNTCDPVSDLTVCIAHSYPLHCETVKNSSECSGSEPSGQDHSDSADDLLSDGHMEQLQELSLSERILKKTSVPPKPMLPKDVMQQEPFRHFKHTEAALKRDKDCLTSSCQLNKLVRDTKNVLPEICASESSAPVSQEGGTLCEMMQKVHNISCSTSLVPSGQTTELLHTVCEVPQKPANVPVSNITKTCTQTAWKTSFKSVCQSKCSSSEDSDDGTVNKNPICKQKKRQLNPGQFKKTFTKKRYDAASSRSTSSDSALVIKGREKITNFKQVGGNSSLELSPKDSSVVEVDCSQHSGKLFQSTGSSPAQVDSDVLISGWEDSPLPLAERIKRRLKSN</sequence>
<feature type="compositionally biased region" description="Polar residues" evidence="15">
    <location>
        <begin position="585"/>
        <end position="594"/>
    </location>
</feature>
<feature type="domain" description="XPG N-terminal" evidence="17">
    <location>
        <begin position="1"/>
        <end position="96"/>
    </location>
</feature>
<dbReference type="GeneTree" id="ENSGT00940000159266"/>
<evidence type="ECO:0000256" key="3">
    <source>
        <dbReference type="ARBA" id="ARBA00022553"/>
    </source>
</evidence>
<comment type="similarity">
    <text evidence="12">Belongs to the XPG/RAD2 endonuclease family. GEN subfamily.</text>
</comment>
<dbReference type="KEGG" id="cjo:107312291"/>
<dbReference type="GO" id="GO:0000287">
    <property type="term" value="F:magnesium ion binding"/>
    <property type="evidence" value="ECO:0007669"/>
    <property type="project" value="Ensembl"/>
</dbReference>
<dbReference type="Gene3D" id="3.40.50.1010">
    <property type="entry name" value="5'-nuclease"/>
    <property type="match status" value="1"/>
</dbReference>
<dbReference type="GO" id="GO:0005634">
    <property type="term" value="C:nucleus"/>
    <property type="evidence" value="ECO:0007669"/>
    <property type="project" value="UniProtKB-SubCell"/>
</dbReference>
<evidence type="ECO:0000256" key="4">
    <source>
        <dbReference type="ARBA" id="ARBA00022722"/>
    </source>
</evidence>
<dbReference type="FunFam" id="3.40.50.1010:FF:000024">
    <property type="entry name" value="flap endonuclease GEN homolog 1"/>
    <property type="match status" value="1"/>
</dbReference>
<dbReference type="GO" id="GO:0017108">
    <property type="term" value="F:5'-flap endonuclease activity"/>
    <property type="evidence" value="ECO:0007669"/>
    <property type="project" value="Ensembl"/>
</dbReference>
<keyword evidence="10" id="KW-0234">DNA repair</keyword>
<dbReference type="Gene3D" id="1.10.150.20">
    <property type="entry name" value="5' to 3' exonuclease, C-terminal subdomain"/>
    <property type="match status" value="1"/>
</dbReference>
<comment type="cofactor">
    <cofactor evidence="1">
        <name>Mg(2+)</name>
        <dbReference type="ChEBI" id="CHEBI:18420"/>
    </cofactor>
</comment>
<evidence type="ECO:0000256" key="5">
    <source>
        <dbReference type="ARBA" id="ARBA00022723"/>
    </source>
</evidence>
<evidence type="ECO:0000256" key="9">
    <source>
        <dbReference type="ARBA" id="ARBA00022842"/>
    </source>
</evidence>
<dbReference type="GO" id="GO:0031297">
    <property type="term" value="P:replication fork processing"/>
    <property type="evidence" value="ECO:0007669"/>
    <property type="project" value="Ensembl"/>
</dbReference>
<evidence type="ECO:0000256" key="10">
    <source>
        <dbReference type="ARBA" id="ARBA00023204"/>
    </source>
</evidence>
<keyword evidence="9" id="KW-0460">Magnesium</keyword>
<dbReference type="RefSeq" id="XP_015715071.1">
    <property type="nucleotide sequence ID" value="XM_015859585.2"/>
</dbReference>
<dbReference type="SMART" id="SM00484">
    <property type="entry name" value="XPGI"/>
    <property type="match status" value="1"/>
</dbReference>
<feature type="domain" description="XPG-I" evidence="16">
    <location>
        <begin position="122"/>
        <end position="193"/>
    </location>
</feature>
<dbReference type="CTD" id="348654"/>
<keyword evidence="19" id="KW-1185">Reference proteome</keyword>
<dbReference type="SUPFAM" id="SSF47807">
    <property type="entry name" value="5' to 3' exonuclease, C-terminal subdomain"/>
    <property type="match status" value="1"/>
</dbReference>
<dbReference type="SMART" id="SM00485">
    <property type="entry name" value="XPGN"/>
    <property type="match status" value="1"/>
</dbReference>
<evidence type="ECO:0000256" key="6">
    <source>
        <dbReference type="ARBA" id="ARBA00022759"/>
    </source>
</evidence>
<dbReference type="InterPro" id="IPR008918">
    <property type="entry name" value="HhH2"/>
</dbReference>
<dbReference type="PRINTS" id="PR00853">
    <property type="entry name" value="XPGRADSUPER"/>
</dbReference>
<dbReference type="GO" id="GO:0005813">
    <property type="term" value="C:centrosome"/>
    <property type="evidence" value="ECO:0007669"/>
    <property type="project" value="Ensembl"/>
</dbReference>
<dbReference type="GO" id="GO:0071140">
    <property type="term" value="P:resolution of mitotic recombination intermediates"/>
    <property type="evidence" value="ECO:0007669"/>
    <property type="project" value="Ensembl"/>
</dbReference>
<dbReference type="SMART" id="SM00279">
    <property type="entry name" value="HhH2"/>
    <property type="match status" value="1"/>
</dbReference>
<name>A0A8C2TKT7_COTJA</name>
<evidence type="ECO:0000256" key="7">
    <source>
        <dbReference type="ARBA" id="ARBA00022763"/>
    </source>
</evidence>
<keyword evidence="5" id="KW-0479">Metal-binding</keyword>
<dbReference type="Pfam" id="PF18704">
    <property type="entry name" value="Chromo_2"/>
    <property type="match status" value="1"/>
</dbReference>
<evidence type="ECO:0000313" key="18">
    <source>
        <dbReference type="Ensembl" id="ENSCJPP00005013146.1"/>
    </source>
</evidence>
<keyword evidence="8" id="KW-0378">Hydrolase</keyword>
<dbReference type="GO" id="GO:0000400">
    <property type="term" value="F:four-way junction DNA binding"/>
    <property type="evidence" value="ECO:0007669"/>
    <property type="project" value="Ensembl"/>
</dbReference>
<dbReference type="InterPro" id="IPR006085">
    <property type="entry name" value="XPG_DNA_repair_N"/>
</dbReference>
<protein>
    <recommendedName>
        <fullName evidence="14">Flap endonuclease GEN homolog 1</fullName>
    </recommendedName>
</protein>
<dbReference type="InterPro" id="IPR041012">
    <property type="entry name" value="GEN_chromo"/>
</dbReference>
<keyword evidence="11" id="KW-0539">Nucleus</keyword>
<dbReference type="SUPFAM" id="SSF88723">
    <property type="entry name" value="PIN domain-like"/>
    <property type="match status" value="1"/>
</dbReference>
<dbReference type="Pfam" id="PF00867">
    <property type="entry name" value="XPG_I"/>
    <property type="match status" value="1"/>
</dbReference>